<keyword evidence="5 12" id="KW-0819">tRNA processing</keyword>
<dbReference type="GO" id="GO:0008270">
    <property type="term" value="F:zinc ion binding"/>
    <property type="evidence" value="ECO:0007669"/>
    <property type="project" value="UniProtKB-KW"/>
</dbReference>
<name>B9F7F7_ORYSJ</name>
<protein>
    <recommendedName>
        <fullName evidence="12">tRNA:m(4)X modification enzyme TRM13</fullName>
        <ecNumber evidence="12">2.1.1.225</ecNumber>
    </recommendedName>
</protein>
<dbReference type="AlphaFoldDB" id="B9F7F7"/>
<keyword evidence="3 12" id="KW-0808">Transferase</keyword>
<dbReference type="InterPro" id="IPR007871">
    <property type="entry name" value="Methyltransferase_TRM13"/>
</dbReference>
<evidence type="ECO:0000256" key="9">
    <source>
        <dbReference type="ARBA" id="ARBA00048165"/>
    </source>
</evidence>
<dbReference type="EC" id="2.1.1.225" evidence="12"/>
<evidence type="ECO:0000259" key="14">
    <source>
        <dbReference type="PROSITE" id="PS51800"/>
    </source>
</evidence>
<dbReference type="PANTHER" id="PTHR12998:SF0">
    <property type="entry name" value="TRNA:M(4)X MODIFICATION ENZYME TRM13 HOMOLOG"/>
    <property type="match status" value="1"/>
</dbReference>
<keyword evidence="7 12" id="KW-0863">Zinc-finger</keyword>
<evidence type="ECO:0000256" key="7">
    <source>
        <dbReference type="ARBA" id="ARBA00022771"/>
    </source>
</evidence>
<dbReference type="InterPro" id="IPR021721">
    <property type="entry name" value="Znf_CCCH-type_TRM13"/>
</dbReference>
<feature type="domain" description="CHHC U11-48K-type" evidence="14">
    <location>
        <begin position="62"/>
        <end position="89"/>
    </location>
</feature>
<dbReference type="InterPro" id="IPR029063">
    <property type="entry name" value="SAM-dependent_MTases_sf"/>
</dbReference>
<evidence type="ECO:0000256" key="8">
    <source>
        <dbReference type="ARBA" id="ARBA00022833"/>
    </source>
</evidence>
<dbReference type="Pfam" id="PF05253">
    <property type="entry name" value="zf-U11-48K"/>
    <property type="match status" value="1"/>
</dbReference>
<dbReference type="PANTHER" id="PTHR12998">
    <property type="entry name" value="TRNA:M(4)X MODIFICATION ENZYME TRM13 HOMOLOG"/>
    <property type="match status" value="1"/>
</dbReference>
<keyword evidence="4 12" id="KW-0949">S-adenosyl-L-methionine</keyword>
<dbReference type="EMBL" id="CM000140">
    <property type="protein sequence ID" value="EEE60244.1"/>
    <property type="molecule type" value="Genomic_DNA"/>
</dbReference>
<keyword evidence="2 12" id="KW-0489">Methyltransferase</keyword>
<evidence type="ECO:0000256" key="1">
    <source>
        <dbReference type="ARBA" id="ARBA00005265"/>
    </source>
</evidence>
<dbReference type="Pfam" id="PF11722">
    <property type="entry name" value="zf-TRM13_CCCH"/>
    <property type="match status" value="1"/>
</dbReference>
<accession>B9F7F7</accession>
<sequence length="503" mass="54889">MGRAPAKRKPSSPPPPPPPGRCHFWLPNKRRHCANTPLPTSQYCGNHLPDSASDAGAPFRRLVPCPVDPSHTVLEENLEAHVGKCPLKKQAAALAAQPFYSKGINSGGGEGGGGVTSAAKRALVHKLTKDELRALIEKIKLAHASAAMAMRDSFLVTDACDNWMRNQVDRKVPYQEKHVTQQASIIGNMEAFGLLQKGGEVAEENGVKNAPAVVEFGAGRGYLTQMLADCYGIRNVFLVERRSYKLKADRSLRQNEGVTLKRLRIDIEDLNLQGIEALSGLHYLAIGKHLCGPATDMTMMCCLHERCGKAEKSDVEVSGIDRLIRSIPAGERAALGFMCKDIIDTGRLLWLREKGLDADLVSYVPSNISPENHLLIAKYKTFLSGLGITEEDFHTMTWFSSWAVDGDHSSPDSSLEVEDSSVEDRCGKAEKSDVEVSGIDRLIRSIPAGERAALGFMCKDIIDTGRLLWLREKGLDADLVSYVPSNISPENHLLIAKCTSLSG</sequence>
<reference evidence="15" key="2">
    <citation type="submission" date="2008-12" db="EMBL/GenBank/DDBJ databases">
        <title>Improved gene annotation of the rice (Oryza sativa) genomes.</title>
        <authorList>
            <person name="Wang J."/>
            <person name="Li R."/>
            <person name="Fan W."/>
            <person name="Huang Q."/>
            <person name="Zhang J."/>
            <person name="Zhou Y."/>
            <person name="Hu Y."/>
            <person name="Zi S."/>
            <person name="Li J."/>
            <person name="Ni P."/>
            <person name="Zheng H."/>
            <person name="Zhang Y."/>
            <person name="Zhao M."/>
            <person name="Hao Q."/>
            <person name="McDermott J."/>
            <person name="Samudrala R."/>
            <person name="Kristiansen K."/>
            <person name="Wong G.K.-S."/>
        </authorList>
    </citation>
    <scope>NUCLEOTIDE SEQUENCE</scope>
</reference>
<feature type="compositionally biased region" description="Pro residues" evidence="13">
    <location>
        <begin position="11"/>
        <end position="20"/>
    </location>
</feature>
<dbReference type="PROSITE" id="PS51800">
    <property type="entry name" value="ZF_CHHC_U11_48K"/>
    <property type="match status" value="1"/>
</dbReference>
<dbReference type="SUPFAM" id="SSF53335">
    <property type="entry name" value="S-adenosyl-L-methionine-dependent methyltransferases"/>
    <property type="match status" value="1"/>
</dbReference>
<proteinExistence type="inferred from homology"/>
<dbReference type="Proteomes" id="UP000007752">
    <property type="component" value="Chromosome 3"/>
</dbReference>
<comment type="catalytic activity">
    <reaction evidence="11 12">
        <text>adenosine(4) in tRNA(His) + S-adenosyl-L-methionine = 2'-O-methyladenosine(4) in tRNA(His) + S-adenosyl-L-homocysteine + H(+)</text>
        <dbReference type="Rhea" id="RHEA:43196"/>
        <dbReference type="Rhea" id="RHEA-COMP:10401"/>
        <dbReference type="Rhea" id="RHEA-COMP:10402"/>
        <dbReference type="ChEBI" id="CHEBI:15378"/>
        <dbReference type="ChEBI" id="CHEBI:57856"/>
        <dbReference type="ChEBI" id="CHEBI:59789"/>
        <dbReference type="ChEBI" id="CHEBI:74411"/>
        <dbReference type="ChEBI" id="CHEBI:74477"/>
        <dbReference type="EC" id="2.1.1.225"/>
    </reaction>
</comment>
<evidence type="ECO:0000256" key="12">
    <source>
        <dbReference type="RuleBase" id="RU367103"/>
    </source>
</evidence>
<evidence type="ECO:0000256" key="5">
    <source>
        <dbReference type="ARBA" id="ARBA00022694"/>
    </source>
</evidence>
<comment type="similarity">
    <text evidence="1 12">Belongs to the methyltransferase TRM13 family.</text>
</comment>
<evidence type="ECO:0000256" key="13">
    <source>
        <dbReference type="SAM" id="MobiDB-lite"/>
    </source>
</evidence>
<comment type="catalytic activity">
    <reaction evidence="9 12">
        <text>cytidine(4) in tRNA(Pro) + S-adenosyl-L-methionine = 2'-O-methylcytidine(4) in tRNA(Pro) + S-adenosyl-L-homocysteine + H(+)</text>
        <dbReference type="Rhea" id="RHEA:32767"/>
        <dbReference type="Rhea" id="RHEA-COMP:10397"/>
        <dbReference type="Rhea" id="RHEA-COMP:10398"/>
        <dbReference type="ChEBI" id="CHEBI:15378"/>
        <dbReference type="ChEBI" id="CHEBI:57856"/>
        <dbReference type="ChEBI" id="CHEBI:59789"/>
        <dbReference type="ChEBI" id="CHEBI:74495"/>
        <dbReference type="ChEBI" id="CHEBI:82748"/>
        <dbReference type="EC" id="2.1.1.225"/>
    </reaction>
</comment>
<evidence type="ECO:0000313" key="15">
    <source>
        <dbReference type="EMBL" id="EEE60244.1"/>
    </source>
</evidence>
<organism evidence="15">
    <name type="scientific">Oryza sativa subsp. japonica</name>
    <name type="common">Rice</name>
    <dbReference type="NCBI Taxonomy" id="39947"/>
    <lineage>
        <taxon>Eukaryota</taxon>
        <taxon>Viridiplantae</taxon>
        <taxon>Streptophyta</taxon>
        <taxon>Embryophyta</taxon>
        <taxon>Tracheophyta</taxon>
        <taxon>Spermatophyta</taxon>
        <taxon>Magnoliopsida</taxon>
        <taxon>Liliopsida</taxon>
        <taxon>Poales</taxon>
        <taxon>Poaceae</taxon>
        <taxon>BOP clade</taxon>
        <taxon>Oryzoideae</taxon>
        <taxon>Oryzeae</taxon>
        <taxon>Oryzinae</taxon>
        <taxon>Oryza</taxon>
        <taxon>Oryza sativa</taxon>
    </lineage>
</organism>
<feature type="compositionally biased region" description="Basic residues" evidence="13">
    <location>
        <begin position="1"/>
        <end position="10"/>
    </location>
</feature>
<dbReference type="Pfam" id="PF05206">
    <property type="entry name" value="TRM13"/>
    <property type="match status" value="3"/>
</dbReference>
<dbReference type="InterPro" id="IPR039044">
    <property type="entry name" value="Trm13"/>
</dbReference>
<gene>
    <name evidence="15" type="ORF">OsJ_13250</name>
</gene>
<dbReference type="GO" id="GO:0030488">
    <property type="term" value="P:tRNA methylation"/>
    <property type="evidence" value="ECO:0007669"/>
    <property type="project" value="InterPro"/>
</dbReference>
<evidence type="ECO:0000256" key="10">
    <source>
        <dbReference type="ARBA" id="ARBA00048635"/>
    </source>
</evidence>
<feature type="region of interest" description="Disordered" evidence="13">
    <location>
        <begin position="1"/>
        <end position="20"/>
    </location>
</feature>
<evidence type="ECO:0000256" key="4">
    <source>
        <dbReference type="ARBA" id="ARBA00022691"/>
    </source>
</evidence>
<reference evidence="15" key="1">
    <citation type="journal article" date="2005" name="PLoS Biol.">
        <title>The genomes of Oryza sativa: a history of duplications.</title>
        <authorList>
            <person name="Yu J."/>
            <person name="Wang J."/>
            <person name="Lin W."/>
            <person name="Li S."/>
            <person name="Li H."/>
            <person name="Zhou J."/>
            <person name="Ni P."/>
            <person name="Dong W."/>
            <person name="Hu S."/>
            <person name="Zeng C."/>
            <person name="Zhang J."/>
            <person name="Zhang Y."/>
            <person name="Li R."/>
            <person name="Xu Z."/>
            <person name="Li S."/>
            <person name="Li X."/>
            <person name="Zheng H."/>
            <person name="Cong L."/>
            <person name="Lin L."/>
            <person name="Yin J."/>
            <person name="Geng J."/>
            <person name="Li G."/>
            <person name="Shi J."/>
            <person name="Liu J."/>
            <person name="Lv H."/>
            <person name="Li J."/>
            <person name="Wang J."/>
            <person name="Deng Y."/>
            <person name="Ran L."/>
            <person name="Shi X."/>
            <person name="Wang X."/>
            <person name="Wu Q."/>
            <person name="Li C."/>
            <person name="Ren X."/>
            <person name="Wang J."/>
            <person name="Wang X."/>
            <person name="Li D."/>
            <person name="Liu D."/>
            <person name="Zhang X."/>
            <person name="Ji Z."/>
            <person name="Zhao W."/>
            <person name="Sun Y."/>
            <person name="Zhang Z."/>
            <person name="Bao J."/>
            <person name="Han Y."/>
            <person name="Dong L."/>
            <person name="Ji J."/>
            <person name="Chen P."/>
            <person name="Wu S."/>
            <person name="Liu J."/>
            <person name="Xiao Y."/>
            <person name="Bu D."/>
            <person name="Tan J."/>
            <person name="Yang L."/>
            <person name="Ye C."/>
            <person name="Zhang J."/>
            <person name="Xu J."/>
            <person name="Zhou Y."/>
            <person name="Yu Y."/>
            <person name="Zhang B."/>
            <person name="Zhuang S."/>
            <person name="Wei H."/>
            <person name="Liu B."/>
            <person name="Lei M."/>
            <person name="Yu H."/>
            <person name="Li Y."/>
            <person name="Xu H."/>
            <person name="Wei S."/>
            <person name="He X."/>
            <person name="Fang L."/>
            <person name="Zhang Z."/>
            <person name="Zhang Y."/>
            <person name="Huang X."/>
            <person name="Su Z."/>
            <person name="Tong W."/>
            <person name="Li J."/>
            <person name="Tong Z."/>
            <person name="Li S."/>
            <person name="Ye J."/>
            <person name="Wang L."/>
            <person name="Fang L."/>
            <person name="Lei T."/>
            <person name="Chen C."/>
            <person name="Chen H."/>
            <person name="Xu Z."/>
            <person name="Li H."/>
            <person name="Huang H."/>
            <person name="Zhang F."/>
            <person name="Xu H."/>
            <person name="Li N."/>
            <person name="Zhao C."/>
            <person name="Li S."/>
            <person name="Dong L."/>
            <person name="Huang Y."/>
            <person name="Li L."/>
            <person name="Xi Y."/>
            <person name="Qi Q."/>
            <person name="Li W."/>
            <person name="Zhang B."/>
            <person name="Hu W."/>
            <person name="Zhang Y."/>
            <person name="Tian X."/>
            <person name="Jiao Y."/>
            <person name="Liang X."/>
            <person name="Jin J."/>
            <person name="Gao L."/>
            <person name="Zheng W."/>
            <person name="Hao B."/>
            <person name="Liu S."/>
            <person name="Wang W."/>
            <person name="Yuan L."/>
            <person name="Cao M."/>
            <person name="McDermott J."/>
            <person name="Samudrala R."/>
            <person name="Wang J."/>
            <person name="Wong G.K."/>
            <person name="Yang H."/>
        </authorList>
    </citation>
    <scope>NUCLEOTIDE SEQUENCE [LARGE SCALE GENOMIC DNA]</scope>
</reference>
<comment type="catalytic activity">
    <reaction evidence="10 12">
        <text>cytidine(4) in tRNA(Gly)(GCC) + S-adenosyl-L-methionine = 2'-O-methylcytidine(4) in tRNA(Gly)(GCC) + S-adenosyl-L-homocysteine + H(+)</text>
        <dbReference type="Rhea" id="RHEA:43192"/>
        <dbReference type="Rhea" id="RHEA-COMP:10399"/>
        <dbReference type="Rhea" id="RHEA-COMP:10400"/>
        <dbReference type="ChEBI" id="CHEBI:15378"/>
        <dbReference type="ChEBI" id="CHEBI:57856"/>
        <dbReference type="ChEBI" id="CHEBI:59789"/>
        <dbReference type="ChEBI" id="CHEBI:74495"/>
        <dbReference type="ChEBI" id="CHEBI:82748"/>
        <dbReference type="EC" id="2.1.1.225"/>
    </reaction>
</comment>
<comment type="function">
    <text evidence="12">tRNA methylase which 2'-O-methylates cytidine(4) in tRNA(Pro) and tRNA(Gly)(GCC), and adenosine(4) in tRNA(His).</text>
</comment>
<keyword evidence="8 12" id="KW-0862">Zinc</keyword>
<evidence type="ECO:0000256" key="6">
    <source>
        <dbReference type="ARBA" id="ARBA00022723"/>
    </source>
</evidence>
<keyword evidence="6 12" id="KW-0479">Metal-binding</keyword>
<dbReference type="GO" id="GO:0106050">
    <property type="term" value="F:tRNA 2'-O-methyltransferase activity"/>
    <property type="evidence" value="ECO:0007669"/>
    <property type="project" value="UniProtKB-UniRule"/>
</dbReference>
<dbReference type="InterPro" id="IPR022776">
    <property type="entry name" value="TRM13/UPF0224_CHHC_Znf_dom"/>
</dbReference>
<evidence type="ECO:0000256" key="2">
    <source>
        <dbReference type="ARBA" id="ARBA00022603"/>
    </source>
</evidence>
<evidence type="ECO:0000256" key="11">
    <source>
        <dbReference type="ARBA" id="ARBA00049393"/>
    </source>
</evidence>
<evidence type="ECO:0000256" key="3">
    <source>
        <dbReference type="ARBA" id="ARBA00022679"/>
    </source>
</evidence>